<proteinExistence type="predicted"/>
<dbReference type="STRING" id="1465490.SAMN05444277_11830"/>
<dbReference type="OrthoDB" id="128937at2"/>
<feature type="chain" id="PRO_5011453729" description="Outer membrane lipoprotein-sorting protein" evidence="1">
    <location>
        <begin position="22"/>
        <end position="236"/>
    </location>
</feature>
<protein>
    <recommendedName>
        <fullName evidence="4">Outer membrane lipoprotein-sorting protein</fullName>
    </recommendedName>
</protein>
<dbReference type="AlphaFoldDB" id="A0A1I5Z9X2"/>
<accession>A0A1I5Z9X2</accession>
<evidence type="ECO:0008006" key="4">
    <source>
        <dbReference type="Google" id="ProtNLM"/>
    </source>
</evidence>
<dbReference type="EMBL" id="FOXQ01000018">
    <property type="protein sequence ID" value="SFQ53296.1"/>
    <property type="molecule type" value="Genomic_DNA"/>
</dbReference>
<evidence type="ECO:0000313" key="3">
    <source>
        <dbReference type="Proteomes" id="UP000199031"/>
    </source>
</evidence>
<name>A0A1I5Z9X2_9BACT</name>
<evidence type="ECO:0000313" key="2">
    <source>
        <dbReference type="EMBL" id="SFQ53296.1"/>
    </source>
</evidence>
<reference evidence="2 3" key="1">
    <citation type="submission" date="2016-10" db="EMBL/GenBank/DDBJ databases">
        <authorList>
            <person name="de Groot N.N."/>
        </authorList>
    </citation>
    <scope>NUCLEOTIDE SEQUENCE [LARGE SCALE GENOMIC DNA]</scope>
    <source>
        <strain evidence="2 3">DSM 28286</strain>
    </source>
</reference>
<keyword evidence="1" id="KW-0732">Signal</keyword>
<dbReference type="Gene3D" id="2.50.20.10">
    <property type="entry name" value="Lipoprotein localisation LolA/LolB/LppX"/>
    <property type="match status" value="1"/>
</dbReference>
<keyword evidence="3" id="KW-1185">Reference proteome</keyword>
<feature type="signal peptide" evidence="1">
    <location>
        <begin position="1"/>
        <end position="21"/>
    </location>
</feature>
<evidence type="ECO:0000256" key="1">
    <source>
        <dbReference type="SAM" id="SignalP"/>
    </source>
</evidence>
<dbReference type="Proteomes" id="UP000199031">
    <property type="component" value="Unassembled WGS sequence"/>
</dbReference>
<sequence>MKTSVLTLIAIAFLTCAKAQTADEIIAKHIDAIGGKDKLAQVNSVYMESTSEIMGNESATKTSVVNGKGYRNESDFNGQSLVQVITDKGGWMINPFAGSTDAVAFSDDQFQASSDQVYIDPLFNYAANGAKVELQGQEKVGDINAYKIKYTNKYNSDITYYIDPSTWYVIQAVKKGEAMGQAITITVTPSDYKKTDFGVVFPNKTHLDMEQFALDVTVNKLEVNKEIDPAIFDMPK</sequence>
<dbReference type="RefSeq" id="WP_090662937.1">
    <property type="nucleotide sequence ID" value="NZ_FOXQ01000018.1"/>
</dbReference>
<gene>
    <name evidence="2" type="ORF">SAMN05444277_11830</name>
</gene>
<organism evidence="2 3">
    <name type="scientific">Parafilimonas terrae</name>
    <dbReference type="NCBI Taxonomy" id="1465490"/>
    <lineage>
        <taxon>Bacteria</taxon>
        <taxon>Pseudomonadati</taxon>
        <taxon>Bacteroidota</taxon>
        <taxon>Chitinophagia</taxon>
        <taxon>Chitinophagales</taxon>
        <taxon>Chitinophagaceae</taxon>
        <taxon>Parafilimonas</taxon>
    </lineage>
</organism>